<feature type="domain" description="DUF6285" evidence="1">
    <location>
        <begin position="24"/>
        <end position="117"/>
    </location>
</feature>
<reference evidence="2 3" key="1">
    <citation type="submission" date="2020-05" db="EMBL/GenBank/DDBJ databases">
        <title>Azospirillum oleiclasticum sp. nov, a nitrogen-fixing and heavy crude oil-emulsifying bacterium isolated from the crude oil of Yumen Oilfield.</title>
        <authorList>
            <person name="Wu D."/>
            <person name="Cai M."/>
            <person name="Zhang X."/>
        </authorList>
    </citation>
    <scope>NUCLEOTIDE SEQUENCE [LARGE SCALE GENOMIC DNA]</scope>
    <source>
        <strain evidence="2 3">ROY-1-1-2</strain>
    </source>
</reference>
<evidence type="ECO:0000259" key="1">
    <source>
        <dbReference type="Pfam" id="PF19802"/>
    </source>
</evidence>
<proteinExistence type="predicted"/>
<comment type="caution">
    <text evidence="2">The sequence shown here is derived from an EMBL/GenBank/DDBJ whole genome shotgun (WGS) entry which is preliminary data.</text>
</comment>
<sequence length="120" mass="12781">MRHEPTAENLLETARAVLRDRILPALPPELRYEALMVANAMAIAARQIAAGDQPVEEAAARLRALYDASGETAGALDARLVAELRAGAFDAPGPRRDALYDHLLATARARAAESNPKALG</sequence>
<dbReference type="RefSeq" id="WP_180285890.1">
    <property type="nucleotide sequence ID" value="NZ_JABFDB010000035.1"/>
</dbReference>
<evidence type="ECO:0000313" key="2">
    <source>
        <dbReference type="EMBL" id="NYZ24115.1"/>
    </source>
</evidence>
<dbReference type="Proteomes" id="UP000584642">
    <property type="component" value="Unassembled WGS sequence"/>
</dbReference>
<name>A0ABX2TK68_9PROT</name>
<evidence type="ECO:0000313" key="3">
    <source>
        <dbReference type="Proteomes" id="UP000584642"/>
    </source>
</evidence>
<keyword evidence="3" id="KW-1185">Reference proteome</keyword>
<protein>
    <recommendedName>
        <fullName evidence="1">DUF6285 domain-containing protein</fullName>
    </recommendedName>
</protein>
<gene>
    <name evidence="2" type="ORF">HND93_30800</name>
</gene>
<dbReference type="InterPro" id="IPR046252">
    <property type="entry name" value="DUF6285"/>
</dbReference>
<organism evidence="2 3">
    <name type="scientific">Azospirillum oleiclasticum</name>
    <dbReference type="NCBI Taxonomy" id="2735135"/>
    <lineage>
        <taxon>Bacteria</taxon>
        <taxon>Pseudomonadati</taxon>
        <taxon>Pseudomonadota</taxon>
        <taxon>Alphaproteobacteria</taxon>
        <taxon>Rhodospirillales</taxon>
        <taxon>Azospirillaceae</taxon>
        <taxon>Azospirillum</taxon>
    </lineage>
</organism>
<dbReference type="EMBL" id="JABFDB010000035">
    <property type="protein sequence ID" value="NYZ24115.1"/>
    <property type="molecule type" value="Genomic_DNA"/>
</dbReference>
<dbReference type="Pfam" id="PF19802">
    <property type="entry name" value="DUF6285"/>
    <property type="match status" value="1"/>
</dbReference>
<accession>A0ABX2TK68</accession>